<name>A0A914CJ12_9BILA</name>
<dbReference type="Gene3D" id="3.30.2160.10">
    <property type="entry name" value="Hect, E3 ligase catalytic domain"/>
    <property type="match status" value="1"/>
</dbReference>
<comment type="catalytic activity">
    <reaction evidence="1 12">
        <text>S-ubiquitinyl-[E2 ubiquitin-conjugating enzyme]-L-cysteine + [acceptor protein]-L-lysine = [E2 ubiquitin-conjugating enzyme]-L-cysteine + N(6)-ubiquitinyl-[acceptor protein]-L-lysine.</text>
        <dbReference type="EC" id="2.3.2.26"/>
    </reaction>
</comment>
<feature type="compositionally biased region" description="Polar residues" evidence="13">
    <location>
        <begin position="88"/>
        <end position="100"/>
    </location>
</feature>
<protein>
    <recommendedName>
        <fullName evidence="12">E3 ubiquitin-protein ligase</fullName>
        <ecNumber evidence="12">2.3.2.26</ecNumber>
    </recommendedName>
</protein>
<dbReference type="Gene3D" id="3.90.1750.10">
    <property type="entry name" value="Hect, E3 ligase catalytic domains"/>
    <property type="match status" value="1"/>
</dbReference>
<dbReference type="PROSITE" id="PS50918">
    <property type="entry name" value="WWE"/>
    <property type="match status" value="1"/>
</dbReference>
<organism evidence="16 17">
    <name type="scientific">Acrobeloides nanus</name>
    <dbReference type="NCBI Taxonomy" id="290746"/>
    <lineage>
        <taxon>Eukaryota</taxon>
        <taxon>Metazoa</taxon>
        <taxon>Ecdysozoa</taxon>
        <taxon>Nematoda</taxon>
        <taxon>Chromadorea</taxon>
        <taxon>Rhabditida</taxon>
        <taxon>Tylenchina</taxon>
        <taxon>Cephalobomorpha</taxon>
        <taxon>Cephaloboidea</taxon>
        <taxon>Cephalobidae</taxon>
        <taxon>Acrobeloides</taxon>
    </lineage>
</organism>
<dbReference type="Proteomes" id="UP000887540">
    <property type="component" value="Unplaced"/>
</dbReference>
<evidence type="ECO:0000256" key="6">
    <source>
        <dbReference type="ARBA" id="ARBA00022679"/>
    </source>
</evidence>
<dbReference type="InterPro" id="IPR045322">
    <property type="entry name" value="HECTD1/TRIP12-like"/>
</dbReference>
<keyword evidence="6 12" id="KW-0808">Transferase</keyword>
<feature type="region of interest" description="Disordered" evidence="13">
    <location>
        <begin position="890"/>
        <end position="924"/>
    </location>
</feature>
<feature type="compositionally biased region" description="Polar residues" evidence="13">
    <location>
        <begin position="180"/>
        <end position="194"/>
    </location>
</feature>
<dbReference type="WBParaSite" id="ACRNAN_scaffold1115.g12755.t2">
    <property type="protein sequence ID" value="ACRNAN_scaffold1115.g12755.t2"/>
    <property type="gene ID" value="ACRNAN_scaffold1115.g12755"/>
</dbReference>
<evidence type="ECO:0000256" key="12">
    <source>
        <dbReference type="RuleBase" id="RU369009"/>
    </source>
</evidence>
<comment type="pathway">
    <text evidence="3 12">Protein modification; protein ubiquitination.</text>
</comment>
<feature type="compositionally biased region" description="Polar residues" evidence="13">
    <location>
        <begin position="14"/>
        <end position="33"/>
    </location>
</feature>
<dbReference type="PANTHER" id="PTHR45670:SF13">
    <property type="entry name" value="E3 UBIQUITIN-PROTEIN LIGASE TRIP12"/>
    <property type="match status" value="1"/>
</dbReference>
<evidence type="ECO:0000256" key="5">
    <source>
        <dbReference type="ARBA" id="ARBA00022553"/>
    </source>
</evidence>
<dbReference type="GO" id="GO:0000209">
    <property type="term" value="P:protein polyubiquitination"/>
    <property type="evidence" value="ECO:0007669"/>
    <property type="project" value="TreeGrafter"/>
</dbReference>
<feature type="compositionally biased region" description="Low complexity" evidence="13">
    <location>
        <begin position="1390"/>
        <end position="1400"/>
    </location>
</feature>
<dbReference type="GO" id="GO:0006281">
    <property type="term" value="P:DNA repair"/>
    <property type="evidence" value="ECO:0007669"/>
    <property type="project" value="UniProtKB-KW"/>
</dbReference>
<evidence type="ECO:0000256" key="4">
    <source>
        <dbReference type="ARBA" id="ARBA00006331"/>
    </source>
</evidence>
<feature type="region of interest" description="Disordered" evidence="13">
    <location>
        <begin position="1377"/>
        <end position="1443"/>
    </location>
</feature>
<dbReference type="SUPFAM" id="SSF56204">
    <property type="entry name" value="Hect, E3 ligase catalytic domain"/>
    <property type="match status" value="1"/>
</dbReference>
<dbReference type="SMART" id="SM00119">
    <property type="entry name" value="HECTc"/>
    <property type="match status" value="1"/>
</dbReference>
<dbReference type="Pfam" id="PF00632">
    <property type="entry name" value="HECT"/>
    <property type="match status" value="1"/>
</dbReference>
<feature type="compositionally biased region" description="Low complexity" evidence="13">
    <location>
        <begin position="321"/>
        <end position="339"/>
    </location>
</feature>
<feature type="active site" description="Glycyl thioester intermediate" evidence="11">
    <location>
        <position position="1930"/>
    </location>
</feature>
<dbReference type="PANTHER" id="PTHR45670">
    <property type="entry name" value="E3 UBIQUITIN-PROTEIN LIGASE TRIP12"/>
    <property type="match status" value="1"/>
</dbReference>
<sequence>MSKRLKNKNERYHMSNSDPNIDIQTDTSANTSHHSLRKRHSPNVSSSVKKEETSLTSGSASKLRKTSNTTVASDFGPHGEEVDKPSSSRHQIPNLASRQPNELKYLTDFFPDQPGECRLTRSRAKSFVPGKTTEEGPTSSRSLIPILSKDRIVKKTRKHELAKVASSASGHVDEHKSGPSRLSATRSSPASDALSTQSFGIMQYPNDDVFMQSAPGSSSQSVPVISHTDVVGSPFQLGIPHSMLMGISQGAQRSFTNFPNVAAAMMDIPGSSTAYTGSTNNKPSASNPKTGTSSNLTKSQHVHRASAFLGSLVPRMQHLLSSSIGSSNNSGSNSSSSGSHMHSNIRIMSIIEGLRSSNEIRQSEAASELAEMLLLGNEETLPNMPIREIIHALMNLLQKDHNFELMLTATRCITNMQEALPQALPRALPVIVEAIPLLLQKLKRIEYIEVAEQSLIALEVMSRRNAKNILSAGGICSTILHVDFFSLPSQRLAFQIAANCASFITANNFVLIRECLGDLTQRLTVDDKRCVESICTFFCRIIENIRYNAERIREIAGSNYELLKNFQQLLTIQPSTISSNTFLSLLKSIRYMCAKCGDIAVALIKMDFGRTIRYLLGSDKKDDVSIDLTGRSPLQVRELVELTGELMPNFPKNEIFEINVPLQQYMGIVNLGSLSRRYAYDLVTVGWYWLNELEEWQQFGSAESNILEQARQVGPHAEVVLDINGETFEVDLTRMVKKNSTTNAEYRIERRFTSVPNMHATKETEAVEVDERQSLKELNSEILTELVTLLFPFLVEVGCSSTCSSMRYDSLRVMNRMISAVDNEENLKSILCNVPLASYISSTLSSNKSPGVIISALQLIHIVLEKLPNLYVPLFDQEGVFHEVKRIATTKPTTSGSEQSPSKSIPETKPSSSSRRRYANSGASTIGLSQTSANTISSHYDEAFLQRILQRTSSSAAEALLVGDRNYNPHQGVNISSSLNSAFSSPDFLLSHTQPNLSSLPSFMPTVSGTQSNSLMFPLGGSNALESAMAALTSSVGSLSNPSSMTSIVNQMASASSMRHAISEKLHAWIVKESEYILANYTGEMGAVYGTESNVDILEELSLIASLLQTKSKDVGTSPLNSLKQIFLDREISAFQLNHSGLPAALNVYLTDTEQLMPPRKLRLKRFAAIFLMLSSENLRPLAQPELFASFERLVSKTVLAASQLEQFTVKLTNLGGILSGSSGSGSISSASFLRGAQALRFFQSHQIRCILKRHPNCKQLREWRHGRGSIKVDPFTSISAIERYLVDRGIGITAQDDDSSDNADISDEDQDLSFTSSTAFNGRIEILIGDQRLPSDISILQAIRQYSLPHEDDDQESIPSSIWITSHVLYYRASDQSSSEVTPGSSRSATTTTGLVTTVPAPPLKKIPRMQRASTPKKEKRISKNTNSVFQDGQPPKPPCPLEKYLKSTLDVEMDDPSVGCLVFLKTLYGLNNYWWCLFDEEEVPPTSYAPILPQGCFHSTKLNSKVSRQLSDFLCVATQQIPRWTSDLVRAVPFCFPFSTRRNLLYCTAFGRDRALMHLVNEGNGDEADGESTSRSFPRLERRKVSINRQNLLKEAQNTMSALSNSKAILEVGFEGEAGTGFGPTLEFYSALSRELQKHSLKLWYGKPQKMDEERCGSGEEFTTCDNGLYPSIVRQASTKQLESRYRKFEFIGRLLAQALLDSRMLDLPISPIFFKWLLHEESSLGIHDLETLEPTLYRSLRQLALTDSADFDDLEQYFTLPGDETFELMKGGKNTQVEKHKAKQFIDLVCYWRLFEGVRIEMESVRKGFESVINSEHLRIFAPEEMEELFCGCAENGQEEKIWSRTALQQAIRPDHGYTHDSAQIGWLIDMLHSYSKEKRRKFLQFVTGSPRLPVGGFRALNPPLTVVRKTASYGNSENELPSAMTCYNYLKIPPYETFEMFVERFNVALQFIYSFYLT</sequence>
<evidence type="ECO:0000313" key="17">
    <source>
        <dbReference type="WBParaSite" id="ACRNAN_scaffold1115.g12755.t2"/>
    </source>
</evidence>
<evidence type="ECO:0000256" key="7">
    <source>
        <dbReference type="ARBA" id="ARBA00022763"/>
    </source>
</evidence>
<feature type="compositionally biased region" description="Polar residues" evidence="13">
    <location>
        <begin position="54"/>
        <end position="72"/>
    </location>
</feature>
<dbReference type="CDD" id="cd00078">
    <property type="entry name" value="HECTc"/>
    <property type="match status" value="1"/>
</dbReference>
<feature type="compositionally biased region" description="Polar residues" evidence="13">
    <location>
        <begin position="890"/>
        <end position="913"/>
    </location>
</feature>
<evidence type="ECO:0000313" key="16">
    <source>
        <dbReference type="Proteomes" id="UP000887540"/>
    </source>
</evidence>
<keyword evidence="16" id="KW-1185">Reference proteome</keyword>
<keyword evidence="8 11" id="KW-0833">Ubl conjugation pathway</keyword>
<dbReference type="InterPro" id="IPR011989">
    <property type="entry name" value="ARM-like"/>
</dbReference>
<dbReference type="Gene3D" id="3.30.2410.10">
    <property type="entry name" value="Hect, E3 ligase catalytic domain"/>
    <property type="match status" value="1"/>
</dbReference>
<dbReference type="InterPro" id="IPR004170">
    <property type="entry name" value="WWE_dom"/>
</dbReference>
<keyword evidence="9" id="KW-0234">DNA repair</keyword>
<dbReference type="InterPro" id="IPR016024">
    <property type="entry name" value="ARM-type_fold"/>
</dbReference>
<keyword evidence="5" id="KW-0597">Phosphoprotein</keyword>
<feature type="compositionally biased region" description="Polar residues" evidence="13">
    <location>
        <begin position="274"/>
        <end position="299"/>
    </location>
</feature>
<dbReference type="SUPFAM" id="SSF117839">
    <property type="entry name" value="WWE domain"/>
    <property type="match status" value="1"/>
</dbReference>
<evidence type="ECO:0000259" key="15">
    <source>
        <dbReference type="PROSITE" id="PS50918"/>
    </source>
</evidence>
<proteinExistence type="inferred from homology"/>
<dbReference type="Gene3D" id="3.30.720.50">
    <property type="match status" value="1"/>
</dbReference>
<comment type="subcellular location">
    <subcellularLocation>
        <location evidence="2">Nucleus</location>
        <location evidence="2">Nucleoplasm</location>
    </subcellularLocation>
</comment>
<feature type="domain" description="HECT" evidence="14">
    <location>
        <begin position="1609"/>
        <end position="1962"/>
    </location>
</feature>
<evidence type="ECO:0000259" key="14">
    <source>
        <dbReference type="PROSITE" id="PS50237"/>
    </source>
</evidence>
<feature type="region of interest" description="Disordered" evidence="13">
    <location>
        <begin position="321"/>
        <end position="341"/>
    </location>
</feature>
<evidence type="ECO:0000256" key="9">
    <source>
        <dbReference type="ARBA" id="ARBA00023204"/>
    </source>
</evidence>
<evidence type="ECO:0000256" key="13">
    <source>
        <dbReference type="SAM" id="MobiDB-lite"/>
    </source>
</evidence>
<feature type="region of interest" description="Disordered" evidence="13">
    <location>
        <begin position="1"/>
        <end position="100"/>
    </location>
</feature>
<evidence type="ECO:0000256" key="11">
    <source>
        <dbReference type="PROSITE-ProRule" id="PRU00104"/>
    </source>
</evidence>
<dbReference type="Pfam" id="PF02825">
    <property type="entry name" value="WWE"/>
    <property type="match status" value="1"/>
</dbReference>
<dbReference type="InterPro" id="IPR000569">
    <property type="entry name" value="HECT_dom"/>
</dbReference>
<dbReference type="EC" id="2.3.2.26" evidence="12"/>
<evidence type="ECO:0000256" key="8">
    <source>
        <dbReference type="ARBA" id="ARBA00022786"/>
    </source>
</evidence>
<dbReference type="SUPFAM" id="SSF48371">
    <property type="entry name" value="ARM repeat"/>
    <property type="match status" value="1"/>
</dbReference>
<keyword evidence="7" id="KW-0227">DNA damage</keyword>
<evidence type="ECO:0000256" key="2">
    <source>
        <dbReference type="ARBA" id="ARBA00004642"/>
    </source>
</evidence>
<dbReference type="GO" id="GO:0061630">
    <property type="term" value="F:ubiquitin protein ligase activity"/>
    <property type="evidence" value="ECO:0007669"/>
    <property type="project" value="UniProtKB-UniRule"/>
</dbReference>
<dbReference type="GO" id="GO:0016607">
    <property type="term" value="C:nuclear speck"/>
    <property type="evidence" value="ECO:0007669"/>
    <property type="project" value="TreeGrafter"/>
</dbReference>
<dbReference type="Gene3D" id="1.25.10.10">
    <property type="entry name" value="Leucine-rich Repeat Variant"/>
    <property type="match status" value="1"/>
</dbReference>
<evidence type="ECO:0000256" key="1">
    <source>
        <dbReference type="ARBA" id="ARBA00000885"/>
    </source>
</evidence>
<accession>A0A914CJ12</accession>
<dbReference type="InterPro" id="IPR035983">
    <property type="entry name" value="Hect_E3_ubiquitin_ligase"/>
</dbReference>
<feature type="region of interest" description="Disordered" evidence="13">
    <location>
        <begin position="274"/>
        <end position="300"/>
    </location>
</feature>
<feature type="compositionally biased region" description="Basic and acidic residues" evidence="13">
    <location>
        <begin position="77"/>
        <end position="86"/>
    </location>
</feature>
<dbReference type="GO" id="GO:0043161">
    <property type="term" value="P:proteasome-mediated ubiquitin-dependent protein catabolic process"/>
    <property type="evidence" value="ECO:0007669"/>
    <property type="project" value="TreeGrafter"/>
</dbReference>
<dbReference type="InterPro" id="IPR057948">
    <property type="entry name" value="TPR_TRIP12_N"/>
</dbReference>
<dbReference type="PROSITE" id="PS50237">
    <property type="entry name" value="HECT"/>
    <property type="match status" value="1"/>
</dbReference>
<comment type="similarity">
    <text evidence="4 12">Belongs to the UPL family. K-HECT subfamily.</text>
</comment>
<keyword evidence="10" id="KW-0539">Nucleus</keyword>
<feature type="compositionally biased region" description="Polar residues" evidence="13">
    <location>
        <begin position="1377"/>
        <end position="1389"/>
    </location>
</feature>
<feature type="domain" description="WWE" evidence="15">
    <location>
        <begin position="673"/>
        <end position="751"/>
    </location>
</feature>
<reference evidence="17" key="1">
    <citation type="submission" date="2022-11" db="UniProtKB">
        <authorList>
            <consortium name="WormBaseParasite"/>
        </authorList>
    </citation>
    <scope>IDENTIFICATION</scope>
</reference>
<evidence type="ECO:0000256" key="10">
    <source>
        <dbReference type="ARBA" id="ARBA00023242"/>
    </source>
</evidence>
<dbReference type="InterPro" id="IPR037197">
    <property type="entry name" value="WWE_dom_sf"/>
</dbReference>
<feature type="region of interest" description="Disordered" evidence="13">
    <location>
        <begin position="161"/>
        <end position="194"/>
    </location>
</feature>
<evidence type="ECO:0000256" key="3">
    <source>
        <dbReference type="ARBA" id="ARBA00004906"/>
    </source>
</evidence>
<dbReference type="Pfam" id="PF25579">
    <property type="entry name" value="TPR_TRIP12_N"/>
    <property type="match status" value="1"/>
</dbReference>